<evidence type="ECO:0000313" key="4">
    <source>
        <dbReference type="Proteomes" id="UP000027456"/>
    </source>
</evidence>
<dbReference type="EMBL" id="AZST01000951">
    <property type="protein sequence ID" value="KEP46794.1"/>
    <property type="molecule type" value="Genomic_DNA"/>
</dbReference>
<feature type="compositionally biased region" description="Low complexity" evidence="1">
    <location>
        <begin position="323"/>
        <end position="334"/>
    </location>
</feature>
<keyword evidence="4" id="KW-1185">Reference proteome</keyword>
<organism evidence="3 4">
    <name type="scientific">Rhizoctonia solani 123E</name>
    <dbReference type="NCBI Taxonomy" id="1423351"/>
    <lineage>
        <taxon>Eukaryota</taxon>
        <taxon>Fungi</taxon>
        <taxon>Dikarya</taxon>
        <taxon>Basidiomycota</taxon>
        <taxon>Agaricomycotina</taxon>
        <taxon>Agaricomycetes</taxon>
        <taxon>Cantharellales</taxon>
        <taxon>Ceratobasidiaceae</taxon>
        <taxon>Rhizoctonia</taxon>
    </lineage>
</organism>
<dbReference type="HOGENOM" id="CLU_557948_0_0_1"/>
<name>A0A074RJ35_9AGAM</name>
<dbReference type="OrthoDB" id="3133596at2759"/>
<evidence type="ECO:0008006" key="5">
    <source>
        <dbReference type="Google" id="ProtNLM"/>
    </source>
</evidence>
<feature type="region of interest" description="Disordered" evidence="1">
    <location>
        <begin position="290"/>
        <end position="373"/>
    </location>
</feature>
<accession>A0A074RJ35</accession>
<reference evidence="3 4" key="1">
    <citation type="submission" date="2013-12" db="EMBL/GenBank/DDBJ databases">
        <authorList>
            <person name="Cubeta M."/>
            <person name="Pakala S."/>
            <person name="Fedorova N."/>
            <person name="Thomas E."/>
            <person name="Dean R."/>
            <person name="Jabaji S."/>
            <person name="Neate S."/>
            <person name="Toda T."/>
            <person name="Tavantzis S."/>
            <person name="Vilgalys R."/>
            <person name="Bharathan N."/>
            <person name="Pakala S."/>
            <person name="Losada L.S."/>
            <person name="Zafar N."/>
            <person name="Nierman W."/>
        </authorList>
    </citation>
    <scope>NUCLEOTIDE SEQUENCE [LARGE SCALE GENOMIC DNA]</scope>
    <source>
        <strain evidence="3 4">123E</strain>
    </source>
</reference>
<sequence length="489" mass="54355">MHFGGCALFILTTMASEPTTAATTAITPMSNSTQIIDSLDGRNTQTQSQSWWLSGGSAAGRAVSMGERDDAAAASVHGRRCVLTGSRDGVELCHLLAKSMSKAAVCDLQYSFGRKLNINSRWFLLHVVSQFHHSFDNGCNWALIPEPSTITSIAEKMRAENERRLQLSITGPWPDYRQRDWFPITGAGFACHLIPLGIANPEADSIYRRRDMDDPDAPPRATQQFDPPSYEGFPTLRLHVHPYALIVNAQPKLEIYLQTWELPAPANSSYDNIKYIYDILTKSAQQVRALTSRQRVDSRGSRGSRGSTTHPASARYHLRSREQSQSASQTTHSHPGSALQDNYDDSVDSLDSNPDGPQDSLGMNSHNSFSDLTSDHRDLLESKAHCSSSLHPSSMVLEQKGVTEWVASVEYARGQNVLVEPQDDSSPETSKYTTEPARTSPTLDWHGWESAFAPWTIPLPEYKERGVLSSNDWVEIKNLPPLPRRLDFE</sequence>
<gene>
    <name evidence="3" type="ORF">V565_181430</name>
</gene>
<dbReference type="STRING" id="1423351.A0A074RJ35"/>
<dbReference type="Proteomes" id="UP000027456">
    <property type="component" value="Unassembled WGS sequence"/>
</dbReference>
<evidence type="ECO:0000313" key="3">
    <source>
        <dbReference type="EMBL" id="KEP46794.1"/>
    </source>
</evidence>
<feature type="region of interest" description="Disordered" evidence="1">
    <location>
        <begin position="419"/>
        <end position="439"/>
    </location>
</feature>
<feature type="compositionally biased region" description="Polar residues" evidence="1">
    <location>
        <begin position="427"/>
        <end position="439"/>
    </location>
</feature>
<feature type="signal peptide" evidence="2">
    <location>
        <begin position="1"/>
        <end position="21"/>
    </location>
</feature>
<dbReference type="AlphaFoldDB" id="A0A074RJ35"/>
<keyword evidence="2" id="KW-0732">Signal</keyword>
<feature type="chain" id="PRO_5001699878" description="HNH nuclease domain-containing protein" evidence="2">
    <location>
        <begin position="22"/>
        <end position="489"/>
    </location>
</feature>
<evidence type="ECO:0000256" key="1">
    <source>
        <dbReference type="SAM" id="MobiDB-lite"/>
    </source>
</evidence>
<feature type="compositionally biased region" description="Polar residues" evidence="1">
    <location>
        <begin position="361"/>
        <end position="372"/>
    </location>
</feature>
<feature type="region of interest" description="Disordered" evidence="1">
    <location>
        <begin position="209"/>
        <end position="228"/>
    </location>
</feature>
<protein>
    <recommendedName>
        <fullName evidence="5">HNH nuclease domain-containing protein</fullName>
    </recommendedName>
</protein>
<proteinExistence type="predicted"/>
<evidence type="ECO:0000256" key="2">
    <source>
        <dbReference type="SAM" id="SignalP"/>
    </source>
</evidence>
<comment type="caution">
    <text evidence="3">The sequence shown here is derived from an EMBL/GenBank/DDBJ whole genome shotgun (WGS) entry which is preliminary data.</text>
</comment>